<feature type="compositionally biased region" description="Polar residues" evidence="7">
    <location>
        <begin position="103"/>
        <end position="121"/>
    </location>
</feature>
<feature type="transmembrane region" description="Helical" evidence="6">
    <location>
        <begin position="387"/>
        <end position="406"/>
    </location>
</feature>
<sequence>MEQSLPNFAKGIYSTLRNSRILEPPAWRSAYTQMDAESDNEDNSSDEQYGNGTLSHSLFYSTQQQQQQQEQYGEESIPLTDSHNYSDRSQLLFSQESFDEEGSASQGAWATSNHVDQSNYEESPKPSAIYLDIPTSSTHGTGGNNVIQPKSLSESLLPTTAAIPSGVTTTASKTERKLRDPFFTALYVLCLAVFILSGLIIIFTTSSHSIENSAKGTTFGTIKDSAGLLSIMIAISLITGTVWIYVLRKITKTIVWGTIIGVPVTFLGLFVWAMTESLHKHLIYPSDVKRQDTSLTGLSFLPLVIGLFYIYTIYTNRHRIQKTISIIELACDVIRFNPGIILVSLILLVVFIVFTIIWITLFTRLWLLGYLTKTGSSLGVWVVNNNAYLLATFYIFIYLWTAAILINMQRFVISAITSQWYFHRNEAIGQHPEKAWQVALVRASTTSFGTLAFGGLVLSIVQFLHLATRYMKSYIKKSRPFVAIISVVLGYIEALINQINHYVIGLAGITGDGFCLAAKSGTKIFRRNLISGLVGDLITRLVLYVGALLISFASGLAAYIFAGHQLHSSHGFIVGLVAAIVPMYISQFFSYTMMSIVDATFLCYAIDLDTGTIHLSAAHDVFSGFD</sequence>
<dbReference type="OrthoDB" id="420519at2759"/>
<dbReference type="InterPro" id="IPR007603">
    <property type="entry name" value="Choline_transptr-like"/>
</dbReference>
<feature type="transmembrane region" description="Helical" evidence="6">
    <location>
        <begin position="568"/>
        <end position="585"/>
    </location>
</feature>
<name>A0A1X2I133_9FUNG</name>
<evidence type="ECO:0000256" key="6">
    <source>
        <dbReference type="RuleBase" id="RU368066"/>
    </source>
</evidence>
<protein>
    <recommendedName>
        <fullName evidence="6">Protein PNS1</fullName>
    </recommendedName>
</protein>
<reference evidence="8 9" key="1">
    <citation type="submission" date="2016-07" db="EMBL/GenBank/DDBJ databases">
        <title>Pervasive Adenine N6-methylation of Active Genes in Fungi.</title>
        <authorList>
            <consortium name="DOE Joint Genome Institute"/>
            <person name="Mondo S.J."/>
            <person name="Dannebaum R.O."/>
            <person name="Kuo R.C."/>
            <person name="Labutti K."/>
            <person name="Haridas S."/>
            <person name="Kuo A."/>
            <person name="Salamov A."/>
            <person name="Ahrendt S.R."/>
            <person name="Lipzen A."/>
            <person name="Sullivan W."/>
            <person name="Andreopoulos W.B."/>
            <person name="Clum A."/>
            <person name="Lindquist E."/>
            <person name="Daum C."/>
            <person name="Ramamoorthy G.K."/>
            <person name="Gryganskyi A."/>
            <person name="Culley D."/>
            <person name="Magnuson J.K."/>
            <person name="James T.Y."/>
            <person name="O'Malley M.A."/>
            <person name="Stajich J.E."/>
            <person name="Spatafora J.W."/>
            <person name="Visel A."/>
            <person name="Grigoriev I.V."/>
        </authorList>
    </citation>
    <scope>NUCLEOTIDE SEQUENCE [LARGE SCALE GENOMIC DNA]</scope>
    <source>
        <strain evidence="8 9">NRRL 1336</strain>
    </source>
</reference>
<proteinExistence type="inferred from homology"/>
<evidence type="ECO:0000256" key="2">
    <source>
        <dbReference type="ARBA" id="ARBA00007168"/>
    </source>
</evidence>
<keyword evidence="3 6" id="KW-0812">Transmembrane</keyword>
<keyword evidence="9" id="KW-1185">Reference proteome</keyword>
<evidence type="ECO:0000256" key="3">
    <source>
        <dbReference type="ARBA" id="ARBA00022692"/>
    </source>
</evidence>
<gene>
    <name evidence="8" type="ORF">BCR42DRAFT_496186</name>
</gene>
<dbReference type="Proteomes" id="UP000193560">
    <property type="component" value="Unassembled WGS sequence"/>
</dbReference>
<feature type="transmembrane region" description="Helical" evidence="6">
    <location>
        <begin position="541"/>
        <end position="562"/>
    </location>
</feature>
<comment type="function">
    <text evidence="6">Probably involved in transport through the plasma membrane.</text>
</comment>
<feature type="transmembrane region" description="Helical" evidence="6">
    <location>
        <begin position="295"/>
        <end position="314"/>
    </location>
</feature>
<feature type="compositionally biased region" description="Acidic residues" evidence="7">
    <location>
        <begin position="36"/>
        <end position="45"/>
    </location>
</feature>
<dbReference type="AlphaFoldDB" id="A0A1X2I133"/>
<dbReference type="EMBL" id="MCGE01000037">
    <property type="protein sequence ID" value="ORZ06958.1"/>
    <property type="molecule type" value="Genomic_DNA"/>
</dbReference>
<feature type="transmembrane region" description="Helical" evidence="6">
    <location>
        <begin position="254"/>
        <end position="275"/>
    </location>
</feature>
<evidence type="ECO:0000256" key="7">
    <source>
        <dbReference type="SAM" id="MobiDB-lite"/>
    </source>
</evidence>
<comment type="caution">
    <text evidence="8">The sequence shown here is derived from an EMBL/GenBank/DDBJ whole genome shotgun (WGS) entry which is preliminary data.</text>
</comment>
<dbReference type="PANTHER" id="PTHR12385:SF88">
    <property type="entry name" value="CHOLINE TRANSPORTER-LIKE PROTEIN CTL1"/>
    <property type="match status" value="1"/>
</dbReference>
<keyword evidence="5 6" id="KW-0472">Membrane</keyword>
<dbReference type="Pfam" id="PF04515">
    <property type="entry name" value="Choline_transpo"/>
    <property type="match status" value="1"/>
</dbReference>
<feature type="transmembrane region" description="Helical" evidence="6">
    <location>
        <begin position="340"/>
        <end position="367"/>
    </location>
</feature>
<evidence type="ECO:0000256" key="5">
    <source>
        <dbReference type="ARBA" id="ARBA00023136"/>
    </source>
</evidence>
<comment type="subcellular location">
    <subcellularLocation>
        <location evidence="6">Cell membrane</location>
        <topology evidence="6">Multi-pass membrane protein</topology>
    </subcellularLocation>
    <subcellularLocation>
        <location evidence="1">Membrane</location>
        <topology evidence="1">Multi-pass membrane protein</topology>
    </subcellularLocation>
</comment>
<evidence type="ECO:0000313" key="8">
    <source>
        <dbReference type="EMBL" id="ORZ06958.1"/>
    </source>
</evidence>
<dbReference type="GO" id="GO:0005886">
    <property type="term" value="C:plasma membrane"/>
    <property type="evidence" value="ECO:0007669"/>
    <property type="project" value="UniProtKB-SubCell"/>
</dbReference>
<feature type="compositionally biased region" description="Polar residues" evidence="7">
    <location>
        <begin position="48"/>
        <end position="62"/>
    </location>
</feature>
<feature type="transmembrane region" description="Helical" evidence="6">
    <location>
        <begin position="182"/>
        <end position="206"/>
    </location>
</feature>
<dbReference type="PANTHER" id="PTHR12385">
    <property type="entry name" value="CHOLINE TRANSPORTER-LIKE (SLC FAMILY 44)"/>
    <property type="match status" value="1"/>
</dbReference>
<feature type="region of interest" description="Disordered" evidence="7">
    <location>
        <begin position="34"/>
        <end position="84"/>
    </location>
</feature>
<feature type="region of interest" description="Disordered" evidence="7">
    <location>
        <begin position="103"/>
        <end position="126"/>
    </location>
</feature>
<feature type="transmembrane region" description="Helical" evidence="6">
    <location>
        <begin position="226"/>
        <end position="247"/>
    </location>
</feature>
<evidence type="ECO:0000256" key="1">
    <source>
        <dbReference type="ARBA" id="ARBA00004141"/>
    </source>
</evidence>
<evidence type="ECO:0000256" key="4">
    <source>
        <dbReference type="ARBA" id="ARBA00022989"/>
    </source>
</evidence>
<comment type="similarity">
    <text evidence="2 6">Belongs to the CTL (choline transporter-like) family.</text>
</comment>
<dbReference type="STRING" id="90262.A0A1X2I133"/>
<evidence type="ECO:0000313" key="9">
    <source>
        <dbReference type="Proteomes" id="UP000193560"/>
    </source>
</evidence>
<feature type="transmembrane region" description="Helical" evidence="6">
    <location>
        <begin position="479"/>
        <end position="496"/>
    </location>
</feature>
<organism evidence="8 9">
    <name type="scientific">Absidia repens</name>
    <dbReference type="NCBI Taxonomy" id="90262"/>
    <lineage>
        <taxon>Eukaryota</taxon>
        <taxon>Fungi</taxon>
        <taxon>Fungi incertae sedis</taxon>
        <taxon>Mucoromycota</taxon>
        <taxon>Mucoromycotina</taxon>
        <taxon>Mucoromycetes</taxon>
        <taxon>Mucorales</taxon>
        <taxon>Cunninghamellaceae</taxon>
        <taxon>Absidia</taxon>
    </lineage>
</organism>
<dbReference type="GO" id="GO:0022857">
    <property type="term" value="F:transmembrane transporter activity"/>
    <property type="evidence" value="ECO:0007669"/>
    <property type="project" value="UniProtKB-UniRule"/>
</dbReference>
<accession>A0A1X2I133</accession>
<keyword evidence="4 6" id="KW-1133">Transmembrane helix</keyword>